<evidence type="ECO:0000313" key="4">
    <source>
        <dbReference type="Proteomes" id="UP001500253"/>
    </source>
</evidence>
<name>A0ABP5SIF6_9ACTN</name>
<dbReference type="EMBL" id="BAAASD010000004">
    <property type="protein sequence ID" value="GAA2331974.1"/>
    <property type="molecule type" value="Genomic_DNA"/>
</dbReference>
<feature type="region of interest" description="Disordered" evidence="1">
    <location>
        <begin position="29"/>
        <end position="48"/>
    </location>
</feature>
<evidence type="ECO:0008006" key="5">
    <source>
        <dbReference type="Google" id="ProtNLM"/>
    </source>
</evidence>
<dbReference type="Proteomes" id="UP001500253">
    <property type="component" value="Unassembled WGS sequence"/>
</dbReference>
<feature type="region of interest" description="Disordered" evidence="1">
    <location>
        <begin position="158"/>
        <end position="190"/>
    </location>
</feature>
<keyword evidence="2" id="KW-0732">Signal</keyword>
<evidence type="ECO:0000256" key="2">
    <source>
        <dbReference type="SAM" id="SignalP"/>
    </source>
</evidence>
<feature type="chain" id="PRO_5047123679" description="Secreted protein" evidence="2">
    <location>
        <begin position="27"/>
        <end position="190"/>
    </location>
</feature>
<comment type="caution">
    <text evidence="3">The sequence shown here is derived from an EMBL/GenBank/DDBJ whole genome shotgun (WGS) entry which is preliminary data.</text>
</comment>
<sequence>MPIPASALVRGGVVLATAAATVATLAAPAQTTEAAPRRGGTGGGKEAETRQIASAVLDADEGVKFTLTAIRSTAAPLRATVRLKVFVRQDGRLVLSDQVRVGAVDSWFWFPVTGRGAICEFSTASTDPAPVAVSLLVTPAIGCSLPERFELRDGKFETDHSAARSPHGGVRTGGGGTAERTAARETSAAS</sequence>
<reference evidence="4" key="1">
    <citation type="journal article" date="2019" name="Int. J. Syst. Evol. Microbiol.">
        <title>The Global Catalogue of Microorganisms (GCM) 10K type strain sequencing project: providing services to taxonomists for standard genome sequencing and annotation.</title>
        <authorList>
            <consortium name="The Broad Institute Genomics Platform"/>
            <consortium name="The Broad Institute Genome Sequencing Center for Infectious Disease"/>
            <person name="Wu L."/>
            <person name="Ma J."/>
        </authorList>
    </citation>
    <scope>NUCLEOTIDE SEQUENCE [LARGE SCALE GENOMIC DNA]</scope>
    <source>
        <strain evidence="4">JCM 4316</strain>
    </source>
</reference>
<proteinExistence type="predicted"/>
<gene>
    <name evidence="3" type="ORF">GCM10010246_14070</name>
</gene>
<organism evidence="3 4">
    <name type="scientific">Streptomyces cuspidosporus</name>
    <dbReference type="NCBI Taxonomy" id="66882"/>
    <lineage>
        <taxon>Bacteria</taxon>
        <taxon>Bacillati</taxon>
        <taxon>Actinomycetota</taxon>
        <taxon>Actinomycetes</taxon>
        <taxon>Kitasatosporales</taxon>
        <taxon>Streptomycetaceae</taxon>
        <taxon>Streptomyces</taxon>
    </lineage>
</organism>
<evidence type="ECO:0000256" key="1">
    <source>
        <dbReference type="SAM" id="MobiDB-lite"/>
    </source>
</evidence>
<dbReference type="RefSeq" id="WP_346173590.1">
    <property type="nucleotide sequence ID" value="NZ_BAAASD010000004.1"/>
</dbReference>
<accession>A0ABP5SIF6</accession>
<feature type="signal peptide" evidence="2">
    <location>
        <begin position="1"/>
        <end position="26"/>
    </location>
</feature>
<keyword evidence="4" id="KW-1185">Reference proteome</keyword>
<evidence type="ECO:0000313" key="3">
    <source>
        <dbReference type="EMBL" id="GAA2331974.1"/>
    </source>
</evidence>
<feature type="compositionally biased region" description="Low complexity" evidence="1">
    <location>
        <begin position="178"/>
        <end position="190"/>
    </location>
</feature>
<protein>
    <recommendedName>
        <fullName evidence="5">Secreted protein</fullName>
    </recommendedName>
</protein>